<dbReference type="Proteomes" id="UP000287651">
    <property type="component" value="Unassembled WGS sequence"/>
</dbReference>
<reference evidence="1 2" key="1">
    <citation type="journal article" date="2014" name="Agronomy (Basel)">
        <title>A Draft Genome Sequence for Ensete ventricosum, the Drought-Tolerant Tree Against Hunger.</title>
        <authorList>
            <person name="Harrison J."/>
            <person name="Moore K.A."/>
            <person name="Paszkiewicz K."/>
            <person name="Jones T."/>
            <person name="Grant M."/>
            <person name="Ambacheew D."/>
            <person name="Muzemil S."/>
            <person name="Studholme D.J."/>
        </authorList>
    </citation>
    <scope>NUCLEOTIDE SEQUENCE [LARGE SCALE GENOMIC DNA]</scope>
</reference>
<proteinExistence type="predicted"/>
<accession>A0A426XD90</accession>
<dbReference type="EMBL" id="AMZH03022321">
    <property type="protein sequence ID" value="RRT37422.1"/>
    <property type="molecule type" value="Genomic_DNA"/>
</dbReference>
<dbReference type="AlphaFoldDB" id="A0A426XD90"/>
<comment type="caution">
    <text evidence="1">The sequence shown here is derived from an EMBL/GenBank/DDBJ whole genome shotgun (WGS) entry which is preliminary data.</text>
</comment>
<evidence type="ECO:0000313" key="2">
    <source>
        <dbReference type="Proteomes" id="UP000287651"/>
    </source>
</evidence>
<name>A0A426XD90_ENSVE</name>
<protein>
    <submittedName>
        <fullName evidence="1">Uncharacterized protein</fullName>
    </submittedName>
</protein>
<gene>
    <name evidence="1" type="ORF">B296_00057224</name>
</gene>
<sequence>MNPLLPLQEFISLASAQRKLCASGLYSIFYVDSFYVAWTLDQVPLKLLCPSICIKLMLPLATIIL</sequence>
<evidence type="ECO:0000313" key="1">
    <source>
        <dbReference type="EMBL" id="RRT37422.1"/>
    </source>
</evidence>
<organism evidence="1 2">
    <name type="scientific">Ensete ventricosum</name>
    <name type="common">Abyssinian banana</name>
    <name type="synonym">Musa ensete</name>
    <dbReference type="NCBI Taxonomy" id="4639"/>
    <lineage>
        <taxon>Eukaryota</taxon>
        <taxon>Viridiplantae</taxon>
        <taxon>Streptophyta</taxon>
        <taxon>Embryophyta</taxon>
        <taxon>Tracheophyta</taxon>
        <taxon>Spermatophyta</taxon>
        <taxon>Magnoliopsida</taxon>
        <taxon>Liliopsida</taxon>
        <taxon>Zingiberales</taxon>
        <taxon>Musaceae</taxon>
        <taxon>Ensete</taxon>
    </lineage>
</organism>